<accession>A0A7K2</accession>
<reference evidence="2" key="1">
    <citation type="journal article" date="2008" name="J. Bacteriol.">
        <title>Ma-LMM01 infecting toxic Microcystis aeruginosa illuminates diverse cyanophage genome strategies.</title>
        <authorList>
            <person name="Yoshida T."/>
            <person name="Nagasaki K."/>
            <person name="Takashima Y."/>
            <person name="Shirai Y."/>
            <person name="Tomaru Y."/>
            <person name="Takao Y."/>
            <person name="Sakamoto S."/>
            <person name="Hiroishi S."/>
            <person name="Ogata H."/>
        </authorList>
    </citation>
    <scope>NUCLEOTIDE SEQUENCE</scope>
</reference>
<dbReference type="KEGG" id="vg:4484485"/>
<dbReference type="RefSeq" id="YP_851102.1">
    <property type="nucleotide sequence ID" value="NC_008562.1"/>
</dbReference>
<protein>
    <submittedName>
        <fullName evidence="1">Uncharacterized protein</fullName>
    </submittedName>
</protein>
<dbReference type="Proteomes" id="UP000001249">
    <property type="component" value="Segment"/>
</dbReference>
<evidence type="ECO:0000313" key="2">
    <source>
        <dbReference type="Proteomes" id="UP000001249"/>
    </source>
</evidence>
<dbReference type="EMBL" id="AB231700">
    <property type="protein sequence ID" value="BAF36179.1"/>
    <property type="molecule type" value="Genomic_DNA"/>
</dbReference>
<organism evidence="1 2">
    <name type="scientific">Microcystis phage LMM01</name>
    <dbReference type="NCBI Taxonomy" id="2856824"/>
    <lineage>
        <taxon>Viruses</taxon>
        <taxon>Duplodnaviria</taxon>
        <taxon>Heunggongvirae</taxon>
        <taxon>Uroviricota</taxon>
        <taxon>Caudoviricetes</taxon>
        <taxon>Fukuivirus</taxon>
        <taxon>Fukuivirus LMM01</taxon>
    </lineage>
</organism>
<evidence type="ECO:0000313" key="1">
    <source>
        <dbReference type="EMBL" id="BAF36179.1"/>
    </source>
</evidence>
<dbReference type="GeneID" id="4484485"/>
<sequence length="222" mass="25240">MLNCIRYPFSKYMTTLVLTILSPFDYEFGGKSRAYFTGDRPHFDLNDVQAKEELKFLVSPQSIHLDYFYLDEYQQGYKELMDEVNREGANYDYIEGEVTHGVSTQEESVINYEVYDIPVGLPGEPLVPIEEKAPELGESGMPPVEPEIYDEDDDETAVFLTADGKEIEVSVADSPNFFDAVSLDKRTQLEKLTSKEIKDMAVEKGIRFIGKARTIDALMSLE</sequence>
<keyword evidence="2" id="KW-1185">Reference proteome</keyword>
<proteinExistence type="predicted"/>
<name>A0A7K2_9CAUD</name>